<dbReference type="OMA" id="MFSAIRM"/>
<dbReference type="Proteomes" id="UP000001449">
    <property type="component" value="Chromosome 22"/>
</dbReference>
<dbReference type="InParanoid" id="B8CFX9"/>
<gene>
    <name evidence="3" type="ORF">THAPSDRAFT_264865</name>
</gene>
<dbReference type="InterPro" id="IPR002059">
    <property type="entry name" value="CSP_DNA-bd"/>
</dbReference>
<dbReference type="GO" id="GO:0003676">
    <property type="term" value="F:nucleic acid binding"/>
    <property type="evidence" value="ECO:0000318"/>
    <property type="project" value="GO_Central"/>
</dbReference>
<protein>
    <submittedName>
        <fullName evidence="3">Cold-shock DNA-binding domain-containing protein</fullName>
    </submittedName>
</protein>
<name>B8CFX9_THAPS</name>
<dbReference type="PANTHER" id="PTHR46565">
    <property type="entry name" value="COLD SHOCK DOMAIN PROTEIN 2"/>
    <property type="match status" value="1"/>
</dbReference>
<dbReference type="eggNOG" id="KOG3070">
    <property type="taxonomic scope" value="Eukaryota"/>
</dbReference>
<dbReference type="Pfam" id="PF00313">
    <property type="entry name" value="CSD"/>
    <property type="match status" value="1"/>
</dbReference>
<evidence type="ECO:0000313" key="3">
    <source>
        <dbReference type="EMBL" id="EED87710.1"/>
    </source>
</evidence>
<dbReference type="STRING" id="35128.B8CFX9"/>
<keyword evidence="3" id="KW-0238">DNA-binding</keyword>
<reference evidence="3 4" key="1">
    <citation type="journal article" date="2004" name="Science">
        <title>The genome of the diatom Thalassiosira pseudonana: ecology, evolution, and metabolism.</title>
        <authorList>
            <person name="Armbrust E.V."/>
            <person name="Berges J.A."/>
            <person name="Bowler C."/>
            <person name="Green B.R."/>
            <person name="Martinez D."/>
            <person name="Putnam N.H."/>
            <person name="Zhou S."/>
            <person name="Allen A.E."/>
            <person name="Apt K.E."/>
            <person name="Bechner M."/>
            <person name="Brzezinski M.A."/>
            <person name="Chaal B.K."/>
            <person name="Chiovitti A."/>
            <person name="Davis A.K."/>
            <person name="Demarest M.S."/>
            <person name="Detter J.C."/>
            <person name="Glavina T."/>
            <person name="Goodstein D."/>
            <person name="Hadi M.Z."/>
            <person name="Hellsten U."/>
            <person name="Hildebrand M."/>
            <person name="Jenkins B.D."/>
            <person name="Jurka J."/>
            <person name="Kapitonov V.V."/>
            <person name="Kroger N."/>
            <person name="Lau W.W."/>
            <person name="Lane T.W."/>
            <person name="Larimer F.W."/>
            <person name="Lippmeier J.C."/>
            <person name="Lucas S."/>
            <person name="Medina M."/>
            <person name="Montsant A."/>
            <person name="Obornik M."/>
            <person name="Parker M.S."/>
            <person name="Palenik B."/>
            <person name="Pazour G.J."/>
            <person name="Richardson P.M."/>
            <person name="Rynearson T.A."/>
            <person name="Saito M.A."/>
            <person name="Schwartz D.C."/>
            <person name="Thamatrakoln K."/>
            <person name="Valentin K."/>
            <person name="Vardi A."/>
            <person name="Wilkerson F.P."/>
            <person name="Rokhsar D.S."/>
        </authorList>
    </citation>
    <scope>NUCLEOTIDE SEQUENCE [LARGE SCALE GENOMIC DNA]</scope>
    <source>
        <strain evidence="3 4">CCMP1335</strain>
    </source>
</reference>
<dbReference type="KEGG" id="tps:THAPSDRAFT_264865"/>
<dbReference type="PRINTS" id="PR00050">
    <property type="entry name" value="COLDSHOCK"/>
</dbReference>
<keyword evidence="4" id="KW-1185">Reference proteome</keyword>
<accession>B8CFX9</accession>
<dbReference type="GO" id="GO:0003677">
    <property type="term" value="F:DNA binding"/>
    <property type="evidence" value="ECO:0007669"/>
    <property type="project" value="UniProtKB-KW"/>
</dbReference>
<dbReference type="GO" id="GO:0010468">
    <property type="term" value="P:regulation of gene expression"/>
    <property type="evidence" value="ECO:0000318"/>
    <property type="project" value="GO_Central"/>
</dbReference>
<dbReference type="AlphaFoldDB" id="B8CFX9"/>
<dbReference type="PANTHER" id="PTHR46565:SF20">
    <property type="entry name" value="COLD SHOCK DOMAIN-CONTAINING PROTEIN 4"/>
    <property type="match status" value="1"/>
</dbReference>
<organism evidence="3 4">
    <name type="scientific">Thalassiosira pseudonana</name>
    <name type="common">Marine diatom</name>
    <name type="synonym">Cyclotella nana</name>
    <dbReference type="NCBI Taxonomy" id="35128"/>
    <lineage>
        <taxon>Eukaryota</taxon>
        <taxon>Sar</taxon>
        <taxon>Stramenopiles</taxon>
        <taxon>Ochrophyta</taxon>
        <taxon>Bacillariophyta</taxon>
        <taxon>Coscinodiscophyceae</taxon>
        <taxon>Thalassiosirophycidae</taxon>
        <taxon>Thalassiosirales</taxon>
        <taxon>Thalassiosiraceae</taxon>
        <taxon>Thalassiosira</taxon>
    </lineage>
</organism>
<dbReference type="EMBL" id="CM000653">
    <property type="protein sequence ID" value="EED87710.1"/>
    <property type="molecule type" value="Genomic_DNA"/>
</dbReference>
<dbReference type="SMART" id="SM00357">
    <property type="entry name" value="CSP"/>
    <property type="match status" value="1"/>
</dbReference>
<dbReference type="RefSeq" id="XP_002294930.1">
    <property type="nucleotide sequence ID" value="XM_002294894.1"/>
</dbReference>
<dbReference type="PROSITE" id="PS51857">
    <property type="entry name" value="CSD_2"/>
    <property type="match status" value="1"/>
</dbReference>
<feature type="domain" description="CSD" evidence="2">
    <location>
        <begin position="4"/>
        <end position="73"/>
    </location>
</feature>
<dbReference type="SUPFAM" id="SSF50249">
    <property type="entry name" value="Nucleic acid-binding proteins"/>
    <property type="match status" value="1"/>
</dbReference>
<evidence type="ECO:0000256" key="1">
    <source>
        <dbReference type="SAM" id="MobiDB-lite"/>
    </source>
</evidence>
<dbReference type="GeneID" id="7449424"/>
<feature type="non-terminal residue" evidence="3">
    <location>
        <position position="102"/>
    </location>
</feature>
<feature type="region of interest" description="Disordered" evidence="1">
    <location>
        <begin position="70"/>
        <end position="102"/>
    </location>
</feature>
<proteinExistence type="predicted"/>
<evidence type="ECO:0000313" key="4">
    <source>
        <dbReference type="Proteomes" id="UP000001449"/>
    </source>
</evidence>
<dbReference type="InterPro" id="IPR012340">
    <property type="entry name" value="NA-bd_OB-fold"/>
</dbReference>
<dbReference type="HOGENOM" id="CLU_117621_3_2_1"/>
<sequence>MAERVLGNVKWFSNKKGYGFITPAEGATVAEDIFVHQSSIHCDGYRTLDEGWEVEFEIGHDDDGKVKAVSVTAPGGGPCTGVRKSRRPRERREGGGNNNGGG</sequence>
<dbReference type="PaxDb" id="35128-Thaps264865"/>
<dbReference type="InterPro" id="IPR011129">
    <property type="entry name" value="CSD"/>
</dbReference>
<dbReference type="Gene3D" id="2.40.50.140">
    <property type="entry name" value="Nucleic acid-binding proteins"/>
    <property type="match status" value="1"/>
</dbReference>
<reference evidence="3 4" key="2">
    <citation type="journal article" date="2008" name="Nature">
        <title>The Phaeodactylum genome reveals the evolutionary history of diatom genomes.</title>
        <authorList>
            <person name="Bowler C."/>
            <person name="Allen A.E."/>
            <person name="Badger J.H."/>
            <person name="Grimwood J."/>
            <person name="Jabbari K."/>
            <person name="Kuo A."/>
            <person name="Maheswari U."/>
            <person name="Martens C."/>
            <person name="Maumus F."/>
            <person name="Otillar R.P."/>
            <person name="Rayko E."/>
            <person name="Salamov A."/>
            <person name="Vandepoele K."/>
            <person name="Beszteri B."/>
            <person name="Gruber A."/>
            <person name="Heijde M."/>
            <person name="Katinka M."/>
            <person name="Mock T."/>
            <person name="Valentin K."/>
            <person name="Verret F."/>
            <person name="Berges J.A."/>
            <person name="Brownlee C."/>
            <person name="Cadoret J.P."/>
            <person name="Chiovitti A."/>
            <person name="Choi C.J."/>
            <person name="Coesel S."/>
            <person name="De Martino A."/>
            <person name="Detter J.C."/>
            <person name="Durkin C."/>
            <person name="Falciatore A."/>
            <person name="Fournet J."/>
            <person name="Haruta M."/>
            <person name="Huysman M.J."/>
            <person name="Jenkins B.D."/>
            <person name="Jiroutova K."/>
            <person name="Jorgensen R.E."/>
            <person name="Joubert Y."/>
            <person name="Kaplan A."/>
            <person name="Kroger N."/>
            <person name="Kroth P.G."/>
            <person name="La Roche J."/>
            <person name="Lindquist E."/>
            <person name="Lommer M."/>
            <person name="Martin-Jezequel V."/>
            <person name="Lopez P.J."/>
            <person name="Lucas S."/>
            <person name="Mangogna M."/>
            <person name="McGinnis K."/>
            <person name="Medlin L.K."/>
            <person name="Montsant A."/>
            <person name="Oudot-Le Secq M.P."/>
            <person name="Napoli C."/>
            <person name="Obornik M."/>
            <person name="Parker M.S."/>
            <person name="Petit J.L."/>
            <person name="Porcel B.M."/>
            <person name="Poulsen N."/>
            <person name="Robison M."/>
            <person name="Rychlewski L."/>
            <person name="Rynearson T.A."/>
            <person name="Schmutz J."/>
            <person name="Shapiro H."/>
            <person name="Siaut M."/>
            <person name="Stanley M."/>
            <person name="Sussman M.R."/>
            <person name="Taylor A.R."/>
            <person name="Vardi A."/>
            <person name="von Dassow P."/>
            <person name="Vyverman W."/>
            <person name="Willis A."/>
            <person name="Wyrwicz L.S."/>
            <person name="Rokhsar D.S."/>
            <person name="Weissenbach J."/>
            <person name="Armbrust E.V."/>
            <person name="Green B.R."/>
            <person name="Van de Peer Y."/>
            <person name="Grigoriev I.V."/>
        </authorList>
    </citation>
    <scope>NUCLEOTIDE SEQUENCE [LARGE SCALE GENOMIC DNA]</scope>
    <source>
        <strain evidence="3 4">CCMP1335</strain>
    </source>
</reference>
<evidence type="ECO:0000259" key="2">
    <source>
        <dbReference type="PROSITE" id="PS51857"/>
    </source>
</evidence>
<dbReference type="CDD" id="cd04458">
    <property type="entry name" value="CSP_CDS"/>
    <property type="match status" value="1"/>
</dbReference>